<protein>
    <submittedName>
        <fullName evidence="3">ATP-binding cassette domain-containing protein</fullName>
    </submittedName>
    <submittedName>
        <fullName evidence="4">Uncharacterized ABC transporter ATP-binding protein HI_0658</fullName>
    </submittedName>
</protein>
<dbReference type="STRING" id="1122619.GCA_000373745_00631"/>
<keyword evidence="4" id="KW-0067">ATP-binding</keyword>
<dbReference type="GO" id="GO:0005524">
    <property type="term" value="F:ATP binding"/>
    <property type="evidence" value="ECO:0007669"/>
    <property type="project" value="UniProtKB-KW"/>
</dbReference>
<dbReference type="InterPro" id="IPR027417">
    <property type="entry name" value="P-loop_NTPase"/>
</dbReference>
<accession>A0A378XED4</accession>
<dbReference type="GO" id="GO:0016887">
    <property type="term" value="F:ATP hydrolysis activity"/>
    <property type="evidence" value="ECO:0007669"/>
    <property type="project" value="InterPro"/>
</dbReference>
<dbReference type="PANTHER" id="PTHR19211:SF14">
    <property type="entry name" value="ATP-BINDING CASSETTE SUB-FAMILY F MEMBER 1"/>
    <property type="match status" value="1"/>
</dbReference>
<evidence type="ECO:0000259" key="2">
    <source>
        <dbReference type="Pfam" id="PF00005"/>
    </source>
</evidence>
<reference evidence="3 6" key="2">
    <citation type="submission" date="2020-12" db="EMBL/GenBank/DDBJ databases">
        <title>FDA dAtabase for Regulatory Grade micrObial Sequences (FDA-ARGOS): Supporting development and validation of Infectious Disease Dx tests.</title>
        <authorList>
            <person name="Sproer C."/>
            <person name="Gronow S."/>
            <person name="Severitt S."/>
            <person name="Schroder I."/>
            <person name="Tallon L."/>
            <person name="Sadzewicz L."/>
            <person name="Zhao X."/>
            <person name="Boylan J."/>
            <person name="Ott S."/>
            <person name="Bowen H."/>
            <person name="Vavikolanu K."/>
            <person name="Mehta A."/>
            <person name="Aluvathingal J."/>
            <person name="Nadendla S."/>
            <person name="Lowell S."/>
            <person name="Myers T."/>
            <person name="Yan Y."/>
            <person name="Sichtig H."/>
        </authorList>
    </citation>
    <scope>NUCLEOTIDE SEQUENCE [LARGE SCALE GENOMIC DNA]</scope>
    <source>
        <strain evidence="3 6">FDAARGOS_872</strain>
    </source>
</reference>
<sequence>MIRITDLTLQRGPLRLLENAELTLHPGHKVGLIGANGAGKSSLFALLRGELHHDAGECELPATWRIAHMRQEIDVPERKAIDYVLDGDTQLRDIQQRLAIAEQQHDGAELGRLHAELDSADAYTADARARRMLAGLGFLEEQMDNPVRQRLADELRHDALSSRLSNNSKAFFGASGSYL</sequence>
<evidence type="ECO:0000256" key="1">
    <source>
        <dbReference type="ARBA" id="ARBA00022737"/>
    </source>
</evidence>
<dbReference type="SUPFAM" id="SSF52540">
    <property type="entry name" value="P-loop containing nucleoside triphosphate hydrolases"/>
    <property type="match status" value="1"/>
</dbReference>
<feature type="domain" description="ABC transporter" evidence="2">
    <location>
        <begin position="17"/>
        <end position="140"/>
    </location>
</feature>
<keyword evidence="6" id="KW-1185">Reference proteome</keyword>
<name>A0A378XED4_9BURK</name>
<dbReference type="Gene3D" id="3.40.50.300">
    <property type="entry name" value="P-loop containing nucleotide triphosphate hydrolases"/>
    <property type="match status" value="1"/>
</dbReference>
<evidence type="ECO:0000313" key="3">
    <source>
        <dbReference type="EMBL" id="QPT40500.1"/>
    </source>
</evidence>
<proteinExistence type="predicted"/>
<dbReference type="RefSeq" id="WP_026253572.1">
    <property type="nucleotide sequence ID" value="NZ_CP065725.1"/>
</dbReference>
<evidence type="ECO:0000313" key="6">
    <source>
        <dbReference type="Proteomes" id="UP000594903"/>
    </source>
</evidence>
<dbReference type="EMBL" id="UGSB01000001">
    <property type="protein sequence ID" value="SUA51330.1"/>
    <property type="molecule type" value="Genomic_DNA"/>
</dbReference>
<evidence type="ECO:0000313" key="4">
    <source>
        <dbReference type="EMBL" id="SUA51330.1"/>
    </source>
</evidence>
<evidence type="ECO:0000313" key="5">
    <source>
        <dbReference type="Proteomes" id="UP000254603"/>
    </source>
</evidence>
<dbReference type="PANTHER" id="PTHR19211">
    <property type="entry name" value="ATP-BINDING TRANSPORT PROTEIN-RELATED"/>
    <property type="match status" value="1"/>
</dbReference>
<dbReference type="InterPro" id="IPR050611">
    <property type="entry name" value="ABCF"/>
</dbReference>
<gene>
    <name evidence="3" type="ORF">I6G29_02530</name>
    <name evidence="4" type="ORF">NCTC11997_00555</name>
</gene>
<dbReference type="Proteomes" id="UP000254603">
    <property type="component" value="Unassembled WGS sequence"/>
</dbReference>
<dbReference type="InterPro" id="IPR003439">
    <property type="entry name" value="ABC_transporter-like_ATP-bd"/>
</dbReference>
<keyword evidence="1" id="KW-0677">Repeat</keyword>
<dbReference type="Pfam" id="PF00005">
    <property type="entry name" value="ABC_tran"/>
    <property type="match status" value="1"/>
</dbReference>
<dbReference type="EMBL" id="CP065725">
    <property type="protein sequence ID" value="QPT40500.1"/>
    <property type="molecule type" value="Genomic_DNA"/>
</dbReference>
<organism evidence="4 5">
    <name type="scientific">Oligella ureolytica</name>
    <dbReference type="NCBI Taxonomy" id="90244"/>
    <lineage>
        <taxon>Bacteria</taxon>
        <taxon>Pseudomonadati</taxon>
        <taxon>Pseudomonadota</taxon>
        <taxon>Betaproteobacteria</taxon>
        <taxon>Burkholderiales</taxon>
        <taxon>Alcaligenaceae</taxon>
        <taxon>Oligella</taxon>
    </lineage>
</organism>
<keyword evidence="4" id="KW-0547">Nucleotide-binding</keyword>
<reference evidence="4 5" key="1">
    <citation type="submission" date="2018-06" db="EMBL/GenBank/DDBJ databases">
        <authorList>
            <consortium name="Pathogen Informatics"/>
            <person name="Doyle S."/>
        </authorList>
    </citation>
    <scope>NUCLEOTIDE SEQUENCE [LARGE SCALE GENOMIC DNA]</scope>
    <source>
        <strain evidence="4 5">NCTC11997</strain>
    </source>
</reference>
<dbReference type="Proteomes" id="UP000594903">
    <property type="component" value="Chromosome"/>
</dbReference>
<dbReference type="AlphaFoldDB" id="A0A378XED4"/>